<sequence length="62" mass="6887">MLSRQAIVVVFLVLFFVGGSRCEAETLETAFLYVDYSVARRIPDTLFGLFFKEINHAGTGGL</sequence>
<dbReference type="EnsemblPlants" id="OPUNC11G01820.1">
    <property type="protein sequence ID" value="OPUNC11G01820.1"/>
    <property type="gene ID" value="OPUNC11G01820"/>
</dbReference>
<organism evidence="2">
    <name type="scientific">Oryza punctata</name>
    <name type="common">Red rice</name>
    <dbReference type="NCBI Taxonomy" id="4537"/>
    <lineage>
        <taxon>Eukaryota</taxon>
        <taxon>Viridiplantae</taxon>
        <taxon>Streptophyta</taxon>
        <taxon>Embryophyta</taxon>
        <taxon>Tracheophyta</taxon>
        <taxon>Spermatophyta</taxon>
        <taxon>Magnoliopsida</taxon>
        <taxon>Liliopsida</taxon>
        <taxon>Poales</taxon>
        <taxon>Poaceae</taxon>
        <taxon>BOP clade</taxon>
        <taxon>Oryzoideae</taxon>
        <taxon>Oryzeae</taxon>
        <taxon>Oryzinae</taxon>
        <taxon>Oryza</taxon>
    </lineage>
</organism>
<name>A0A0E0MC28_ORYPU</name>
<protein>
    <recommendedName>
        <fullName evidence="4">Legume lectin domain-containing protein</fullName>
    </recommendedName>
</protein>
<evidence type="ECO:0000256" key="1">
    <source>
        <dbReference type="SAM" id="SignalP"/>
    </source>
</evidence>
<keyword evidence="1" id="KW-0732">Signal</keyword>
<reference evidence="2" key="1">
    <citation type="submission" date="2015-04" db="UniProtKB">
        <authorList>
            <consortium name="EnsemblPlants"/>
        </authorList>
    </citation>
    <scope>IDENTIFICATION</scope>
</reference>
<dbReference type="Gramene" id="OPUNC11G01820.1">
    <property type="protein sequence ID" value="OPUNC11G01820.1"/>
    <property type="gene ID" value="OPUNC11G01820"/>
</dbReference>
<reference evidence="2" key="2">
    <citation type="submission" date="2018-05" db="EMBL/GenBank/DDBJ databases">
        <title>OpunRS2 (Oryza punctata Reference Sequence Version 2).</title>
        <authorList>
            <person name="Zhang J."/>
            <person name="Kudrna D."/>
            <person name="Lee S."/>
            <person name="Talag J."/>
            <person name="Welchert J."/>
            <person name="Wing R.A."/>
        </authorList>
    </citation>
    <scope>NUCLEOTIDE SEQUENCE [LARGE SCALE GENOMIC DNA]</scope>
</reference>
<feature type="chain" id="PRO_5002367680" description="Legume lectin domain-containing protein" evidence="1">
    <location>
        <begin position="23"/>
        <end position="62"/>
    </location>
</feature>
<keyword evidence="3" id="KW-1185">Reference proteome</keyword>
<accession>A0A0E0MC28</accession>
<evidence type="ECO:0000313" key="3">
    <source>
        <dbReference type="Proteomes" id="UP000026962"/>
    </source>
</evidence>
<feature type="signal peptide" evidence="1">
    <location>
        <begin position="1"/>
        <end position="22"/>
    </location>
</feature>
<evidence type="ECO:0000313" key="2">
    <source>
        <dbReference type="EnsemblPlants" id="OPUNC11G01820.1"/>
    </source>
</evidence>
<dbReference type="AlphaFoldDB" id="A0A0E0MC28"/>
<dbReference type="STRING" id="4537.A0A0E0MC28"/>
<dbReference type="HOGENOM" id="CLU_2908057_0_0_1"/>
<evidence type="ECO:0008006" key="4">
    <source>
        <dbReference type="Google" id="ProtNLM"/>
    </source>
</evidence>
<proteinExistence type="predicted"/>
<dbReference type="Proteomes" id="UP000026962">
    <property type="component" value="Chromosome 11"/>
</dbReference>